<name>A0A1Q2M8X9_9GAMM</name>
<dbReference type="Pfam" id="PF03755">
    <property type="entry name" value="YicC-like_N"/>
    <property type="match status" value="1"/>
</dbReference>
<gene>
    <name evidence="9" type="ORF">Mag101_17260</name>
</gene>
<dbReference type="Proteomes" id="UP000188219">
    <property type="component" value="Chromosome"/>
</dbReference>
<evidence type="ECO:0000259" key="8">
    <source>
        <dbReference type="Pfam" id="PF08340"/>
    </source>
</evidence>
<dbReference type="STRING" id="260552.Mag101_17260"/>
<feature type="coiled-coil region" evidence="6">
    <location>
        <begin position="182"/>
        <end position="209"/>
    </location>
</feature>
<evidence type="ECO:0000256" key="6">
    <source>
        <dbReference type="SAM" id="Coils"/>
    </source>
</evidence>
<keyword evidence="3" id="KW-0255">Endonuclease</keyword>
<proteinExistence type="inferred from homology"/>
<keyword evidence="6" id="KW-0175">Coiled coil</keyword>
<organism evidence="9 10">
    <name type="scientific">Microbulbifer agarilyticus</name>
    <dbReference type="NCBI Taxonomy" id="260552"/>
    <lineage>
        <taxon>Bacteria</taxon>
        <taxon>Pseudomonadati</taxon>
        <taxon>Pseudomonadota</taxon>
        <taxon>Gammaproteobacteria</taxon>
        <taxon>Cellvibrionales</taxon>
        <taxon>Microbulbiferaceae</taxon>
        <taxon>Microbulbifer</taxon>
    </lineage>
</organism>
<keyword evidence="4" id="KW-0378">Hydrolase</keyword>
<evidence type="ECO:0000256" key="3">
    <source>
        <dbReference type="ARBA" id="ARBA00022759"/>
    </source>
</evidence>
<dbReference type="Pfam" id="PF08340">
    <property type="entry name" value="YicC-like_C"/>
    <property type="match status" value="1"/>
</dbReference>
<dbReference type="KEGG" id="maga:Mag101_17260"/>
<reference evidence="9" key="1">
    <citation type="submission" date="2017-02" db="EMBL/GenBank/DDBJ databases">
        <title>Genome of Microbulbifer agarilyticus GP101.</title>
        <authorList>
            <person name="Jung J."/>
            <person name="Bae S.S."/>
            <person name="Baek K."/>
        </authorList>
    </citation>
    <scope>NUCLEOTIDE SEQUENCE [LARGE SCALE GENOMIC DNA]</scope>
    <source>
        <strain evidence="9">GP101</strain>
    </source>
</reference>
<keyword evidence="2" id="KW-0540">Nuclease</keyword>
<dbReference type="EMBL" id="CP019650">
    <property type="protein sequence ID" value="AQQ69183.1"/>
    <property type="molecule type" value="Genomic_DNA"/>
</dbReference>
<dbReference type="NCBIfam" id="TIGR00255">
    <property type="entry name" value="YicC/YloC family endoribonuclease"/>
    <property type="match status" value="1"/>
</dbReference>
<evidence type="ECO:0000256" key="1">
    <source>
        <dbReference type="ARBA" id="ARBA00001968"/>
    </source>
</evidence>
<evidence type="ECO:0000313" key="10">
    <source>
        <dbReference type="Proteomes" id="UP000188219"/>
    </source>
</evidence>
<dbReference type="InterPro" id="IPR013551">
    <property type="entry name" value="YicC-like_C"/>
</dbReference>
<accession>A0A1Q2M8X9</accession>
<dbReference type="AlphaFoldDB" id="A0A1Q2M8X9"/>
<feature type="domain" description="Endoribonuclease YicC-like C-terminal" evidence="8">
    <location>
        <begin position="178"/>
        <end position="294"/>
    </location>
</feature>
<dbReference type="InterPro" id="IPR005229">
    <property type="entry name" value="YicC/YloC-like"/>
</dbReference>
<comment type="cofactor">
    <cofactor evidence="1">
        <name>a divalent metal cation</name>
        <dbReference type="ChEBI" id="CHEBI:60240"/>
    </cofactor>
</comment>
<dbReference type="GO" id="GO:0004521">
    <property type="term" value="F:RNA endonuclease activity"/>
    <property type="evidence" value="ECO:0007669"/>
    <property type="project" value="InterPro"/>
</dbReference>
<evidence type="ECO:0000313" key="9">
    <source>
        <dbReference type="EMBL" id="AQQ69183.1"/>
    </source>
</evidence>
<keyword evidence="10" id="KW-1185">Reference proteome</keyword>
<evidence type="ECO:0000259" key="7">
    <source>
        <dbReference type="Pfam" id="PF03755"/>
    </source>
</evidence>
<dbReference type="InterPro" id="IPR013527">
    <property type="entry name" value="YicC-like_N"/>
</dbReference>
<comment type="similarity">
    <text evidence="5">Belongs to the YicC/YloC family.</text>
</comment>
<protein>
    <submittedName>
        <fullName evidence="9">YicC family protein</fullName>
    </submittedName>
</protein>
<dbReference type="PANTHER" id="PTHR30636">
    <property type="entry name" value="UPF0701 PROTEIN YICC"/>
    <property type="match status" value="1"/>
</dbReference>
<feature type="domain" description="Endoribonuclease YicC-like N-terminal" evidence="7">
    <location>
        <begin position="6"/>
        <end position="160"/>
    </location>
</feature>
<evidence type="ECO:0000256" key="4">
    <source>
        <dbReference type="ARBA" id="ARBA00022801"/>
    </source>
</evidence>
<dbReference type="RefSeq" id="WP_077407751.1">
    <property type="nucleotide sequence ID" value="NZ_CP019650.1"/>
</dbReference>
<evidence type="ECO:0000256" key="5">
    <source>
        <dbReference type="ARBA" id="ARBA00035648"/>
    </source>
</evidence>
<evidence type="ECO:0000256" key="2">
    <source>
        <dbReference type="ARBA" id="ARBA00022722"/>
    </source>
</evidence>
<dbReference type="eggNOG" id="COG1561">
    <property type="taxonomic scope" value="Bacteria"/>
</dbReference>
<sequence>MANNKVRSMTAFGRAEVNYATGTAVWEMRSVNHRYLEPHFRLPEAARALEPKLREQLRKTLNRGKLEMTLNLRATSGEAAAIEVNQALVEQLLSAAKQVSPGLGGVGSLPLNPMEILKWPGVIAEPETDAQEQANAILNGFKQALKQLVDNREREGAELAGFIEARLVGINEQVTTVRALLPQILQNQREKLKTRLEELLEEIDKDRIEQEIALLAQKADVDEELDRLDAHITETRRVLKNGGPIGRRLDFLMQEFNREANTLSSKAVVTDTTQAAVELKVLIEQMREQVQNIE</sequence>
<dbReference type="PANTHER" id="PTHR30636:SF3">
    <property type="entry name" value="UPF0701 PROTEIN YICC"/>
    <property type="match status" value="1"/>
</dbReference>
<dbReference type="GO" id="GO:0016787">
    <property type="term" value="F:hydrolase activity"/>
    <property type="evidence" value="ECO:0007669"/>
    <property type="project" value="UniProtKB-KW"/>
</dbReference>